<keyword evidence="3" id="KW-0812">Transmembrane</keyword>
<protein>
    <submittedName>
        <fullName evidence="5">Uncharacterized protein</fullName>
    </submittedName>
</protein>
<evidence type="ECO:0000313" key="6">
    <source>
        <dbReference type="Proteomes" id="UP001497497"/>
    </source>
</evidence>
<dbReference type="InterPro" id="IPR045860">
    <property type="entry name" value="Snake_toxin-like_sf"/>
</dbReference>
<feature type="transmembrane region" description="Helical" evidence="3">
    <location>
        <begin position="113"/>
        <end position="136"/>
    </location>
</feature>
<proteinExistence type="predicted"/>
<evidence type="ECO:0000256" key="2">
    <source>
        <dbReference type="ARBA" id="ARBA00023157"/>
    </source>
</evidence>
<feature type="signal peptide" evidence="4">
    <location>
        <begin position="1"/>
        <end position="19"/>
    </location>
</feature>
<name>A0AAV2HP81_LYMST</name>
<accession>A0AAV2HP81</accession>
<dbReference type="PANTHER" id="PTHR10036:SF3">
    <property type="entry name" value="PROTEIN SLEEPLESS-RELATED"/>
    <property type="match status" value="1"/>
</dbReference>
<keyword evidence="1 4" id="KW-0732">Signal</keyword>
<dbReference type="Proteomes" id="UP001497497">
    <property type="component" value="Unassembled WGS sequence"/>
</dbReference>
<gene>
    <name evidence="5" type="ORF">GSLYS_00009823001</name>
</gene>
<feature type="chain" id="PRO_5043640372" evidence="4">
    <location>
        <begin position="20"/>
        <end position="142"/>
    </location>
</feature>
<dbReference type="PANTHER" id="PTHR10036">
    <property type="entry name" value="CD59 GLYCOPROTEIN"/>
    <property type="match status" value="1"/>
</dbReference>
<keyword evidence="6" id="KW-1185">Reference proteome</keyword>
<comment type="caution">
    <text evidence="5">The sequence shown here is derived from an EMBL/GenBank/DDBJ whole genome shotgun (WGS) entry which is preliminary data.</text>
</comment>
<evidence type="ECO:0000256" key="1">
    <source>
        <dbReference type="ARBA" id="ARBA00022729"/>
    </source>
</evidence>
<sequence>MELYYSVLFVLCMIGSGLALECYVCQNQPDNRDKCVKTTVQCEESQDTCLTHIEWRAPDFWTPRSEKIHYVHKQCHTSKYCSDMQREVGMKCMRDWYRDWECYECCQGDRCNFYVTLGSSAVFPSIIILITSLLFVRAAQLR</sequence>
<keyword evidence="3" id="KW-0472">Membrane</keyword>
<dbReference type="SUPFAM" id="SSF57302">
    <property type="entry name" value="Snake toxin-like"/>
    <property type="match status" value="1"/>
</dbReference>
<keyword evidence="3" id="KW-1133">Transmembrane helix</keyword>
<keyword evidence="2" id="KW-1015">Disulfide bond</keyword>
<evidence type="ECO:0000256" key="4">
    <source>
        <dbReference type="SAM" id="SignalP"/>
    </source>
</evidence>
<evidence type="ECO:0000313" key="5">
    <source>
        <dbReference type="EMBL" id="CAL1535863.1"/>
    </source>
</evidence>
<dbReference type="CDD" id="cd23599">
    <property type="entry name" value="TFP_LU_ECD_Cold"/>
    <property type="match status" value="1"/>
</dbReference>
<dbReference type="EMBL" id="CAXITT010000213">
    <property type="protein sequence ID" value="CAL1535863.1"/>
    <property type="molecule type" value="Genomic_DNA"/>
</dbReference>
<dbReference type="AlphaFoldDB" id="A0AAV2HP81"/>
<dbReference type="Gene3D" id="2.10.60.10">
    <property type="entry name" value="CD59"/>
    <property type="match status" value="1"/>
</dbReference>
<evidence type="ECO:0000256" key="3">
    <source>
        <dbReference type="SAM" id="Phobius"/>
    </source>
</evidence>
<reference evidence="5 6" key="1">
    <citation type="submission" date="2024-04" db="EMBL/GenBank/DDBJ databases">
        <authorList>
            <consortium name="Genoscope - CEA"/>
            <person name="William W."/>
        </authorList>
    </citation>
    <scope>NUCLEOTIDE SEQUENCE [LARGE SCALE GENOMIC DNA]</scope>
</reference>
<organism evidence="5 6">
    <name type="scientific">Lymnaea stagnalis</name>
    <name type="common">Great pond snail</name>
    <name type="synonym">Helix stagnalis</name>
    <dbReference type="NCBI Taxonomy" id="6523"/>
    <lineage>
        <taxon>Eukaryota</taxon>
        <taxon>Metazoa</taxon>
        <taxon>Spiralia</taxon>
        <taxon>Lophotrochozoa</taxon>
        <taxon>Mollusca</taxon>
        <taxon>Gastropoda</taxon>
        <taxon>Heterobranchia</taxon>
        <taxon>Euthyneura</taxon>
        <taxon>Panpulmonata</taxon>
        <taxon>Hygrophila</taxon>
        <taxon>Lymnaeoidea</taxon>
        <taxon>Lymnaeidae</taxon>
        <taxon>Lymnaea</taxon>
    </lineage>
</organism>